<organism evidence="2 3">
    <name type="scientific">Paraglomus brasilianum</name>
    <dbReference type="NCBI Taxonomy" id="144538"/>
    <lineage>
        <taxon>Eukaryota</taxon>
        <taxon>Fungi</taxon>
        <taxon>Fungi incertae sedis</taxon>
        <taxon>Mucoromycota</taxon>
        <taxon>Glomeromycotina</taxon>
        <taxon>Glomeromycetes</taxon>
        <taxon>Paraglomerales</taxon>
        <taxon>Paraglomeraceae</taxon>
        <taxon>Paraglomus</taxon>
    </lineage>
</organism>
<gene>
    <name evidence="2" type="ORF">PBRASI_LOCUS6915</name>
</gene>
<feature type="region of interest" description="Disordered" evidence="1">
    <location>
        <begin position="51"/>
        <end position="93"/>
    </location>
</feature>
<sequence length="93" mass="10292">MALDKMWSTPHWKLYTSRCPSAWAQLEPNTLIEAEGLSANAKARAEALRLTRSSLTEEEYSGSDRTGDDTVSGENSEMTGREGDENGKSFTYV</sequence>
<protein>
    <submittedName>
        <fullName evidence="2">10773_t:CDS:1</fullName>
    </submittedName>
</protein>
<evidence type="ECO:0000256" key="1">
    <source>
        <dbReference type="SAM" id="MobiDB-lite"/>
    </source>
</evidence>
<evidence type="ECO:0000313" key="2">
    <source>
        <dbReference type="EMBL" id="CAG8586853.1"/>
    </source>
</evidence>
<name>A0A9N9C3X8_9GLOM</name>
<evidence type="ECO:0000313" key="3">
    <source>
        <dbReference type="Proteomes" id="UP000789739"/>
    </source>
</evidence>
<dbReference type="EMBL" id="CAJVPI010000986">
    <property type="protein sequence ID" value="CAG8586853.1"/>
    <property type="molecule type" value="Genomic_DNA"/>
</dbReference>
<reference evidence="2" key="1">
    <citation type="submission" date="2021-06" db="EMBL/GenBank/DDBJ databases">
        <authorList>
            <person name="Kallberg Y."/>
            <person name="Tangrot J."/>
            <person name="Rosling A."/>
        </authorList>
    </citation>
    <scope>NUCLEOTIDE SEQUENCE</scope>
    <source>
        <strain evidence="2">BR232B</strain>
    </source>
</reference>
<accession>A0A9N9C3X8</accession>
<dbReference type="Proteomes" id="UP000789739">
    <property type="component" value="Unassembled WGS sequence"/>
</dbReference>
<dbReference type="AlphaFoldDB" id="A0A9N9C3X8"/>
<comment type="caution">
    <text evidence="2">The sequence shown here is derived from an EMBL/GenBank/DDBJ whole genome shotgun (WGS) entry which is preliminary data.</text>
</comment>
<proteinExistence type="predicted"/>
<keyword evidence="3" id="KW-1185">Reference proteome</keyword>